<feature type="domain" description="Glycosyl transferase family 1" evidence="1">
    <location>
        <begin position="202"/>
        <end position="367"/>
    </location>
</feature>
<protein>
    <submittedName>
        <fullName evidence="3">Putative teichuronic acid biosynthesis glycosyltransferase TuaC</fullName>
        <ecNumber evidence="3">2.4.-.-</ecNumber>
    </submittedName>
</protein>
<evidence type="ECO:0000259" key="1">
    <source>
        <dbReference type="Pfam" id="PF00534"/>
    </source>
</evidence>
<dbReference type="Pfam" id="PF00534">
    <property type="entry name" value="Glycos_transf_1"/>
    <property type="match status" value="1"/>
</dbReference>
<comment type="caution">
    <text evidence="3">The sequence shown here is derived from an EMBL/GenBank/DDBJ whole genome shotgun (WGS) entry which is preliminary data.</text>
</comment>
<reference evidence="3" key="1">
    <citation type="submission" date="2017-02" db="EMBL/GenBank/DDBJ databases">
        <title>Delving into the versatile metabolic prowess of the omnipresent phylum Bacteroidetes.</title>
        <authorList>
            <person name="Nobu M.K."/>
            <person name="Mei R."/>
            <person name="Narihiro T."/>
            <person name="Kuroda K."/>
            <person name="Liu W.-T."/>
        </authorList>
    </citation>
    <scope>NUCLEOTIDE SEQUENCE</scope>
    <source>
        <strain evidence="3">ADurb.Bin160</strain>
    </source>
</reference>
<keyword evidence="3" id="KW-0328">Glycosyltransferase</keyword>
<evidence type="ECO:0000313" key="3">
    <source>
        <dbReference type="EMBL" id="OQB39683.1"/>
    </source>
</evidence>
<dbReference type="AlphaFoldDB" id="A0A1V5ZHJ7"/>
<feature type="domain" description="Glycosyltransferase subfamily 4-like N-terminal" evidence="2">
    <location>
        <begin position="43"/>
        <end position="142"/>
    </location>
</feature>
<sequence length="397" mass="46843">MKVVWLCHFCNSEFKEYFHTPEIKEFSPWINSLIKLFKDVNNNIEIHVVAPNVFNNTDHYLKNDNIYYHFYKYKTDLIPRKIYNYFSINGFTNYFYIKNKIKKIINEIKPDLIHLHGAENPYYSAGILPVLNNYPTFLTIQGFIRNSTAKDFRTKHRIKIEEEIIKKIKYFGIRTKEMMNIILSLNPKAKLYWHNYPLNIPEFQKSNESDYDIVFFARVCKDKGIEDLLVALSIVKQEMPNVCLHIIGPISNSYKYKLNNMIQTLHLEQNVIFKGFMPTQEEVFKHAVKAKICVLPTYHDIIPGTIIESMYMKLPVIAYAVGGIPELNQNTETIRLVNKQDINSLAKKILYLLNNEIKRVKMANDAYDYAKKRFNNEEIVPILLEIYSEIIRLETIK</sequence>
<keyword evidence="3" id="KW-0808">Transferase</keyword>
<dbReference type="InterPro" id="IPR028098">
    <property type="entry name" value="Glyco_trans_4-like_N"/>
</dbReference>
<dbReference type="Proteomes" id="UP000485621">
    <property type="component" value="Unassembled WGS sequence"/>
</dbReference>
<dbReference type="Pfam" id="PF13477">
    <property type="entry name" value="Glyco_trans_4_2"/>
    <property type="match status" value="1"/>
</dbReference>
<dbReference type="EMBL" id="MWDB01000081">
    <property type="protein sequence ID" value="OQB39683.1"/>
    <property type="molecule type" value="Genomic_DNA"/>
</dbReference>
<name>A0A1V5ZHJ7_9BACT</name>
<dbReference type="InterPro" id="IPR001296">
    <property type="entry name" value="Glyco_trans_1"/>
</dbReference>
<dbReference type="EC" id="2.4.-.-" evidence="3"/>
<evidence type="ECO:0000259" key="2">
    <source>
        <dbReference type="Pfam" id="PF13477"/>
    </source>
</evidence>
<dbReference type="Gene3D" id="3.40.50.2000">
    <property type="entry name" value="Glycogen Phosphorylase B"/>
    <property type="match status" value="2"/>
</dbReference>
<dbReference type="SUPFAM" id="SSF53756">
    <property type="entry name" value="UDP-Glycosyltransferase/glycogen phosphorylase"/>
    <property type="match status" value="1"/>
</dbReference>
<dbReference type="PANTHER" id="PTHR12526:SF630">
    <property type="entry name" value="GLYCOSYLTRANSFERASE"/>
    <property type="match status" value="1"/>
</dbReference>
<accession>A0A1V5ZHJ7</accession>
<organism evidence="3">
    <name type="scientific">candidate division CPR1 bacterium ADurb.Bin160</name>
    <dbReference type="NCBI Taxonomy" id="1852826"/>
    <lineage>
        <taxon>Bacteria</taxon>
        <taxon>candidate division CPR1</taxon>
    </lineage>
</organism>
<proteinExistence type="predicted"/>
<dbReference type="PANTHER" id="PTHR12526">
    <property type="entry name" value="GLYCOSYLTRANSFERASE"/>
    <property type="match status" value="1"/>
</dbReference>
<dbReference type="GO" id="GO:0016757">
    <property type="term" value="F:glycosyltransferase activity"/>
    <property type="evidence" value="ECO:0007669"/>
    <property type="project" value="UniProtKB-KW"/>
</dbReference>
<gene>
    <name evidence="3" type="primary">tuaC</name>
    <name evidence="3" type="ORF">BWY04_01543</name>
</gene>